<evidence type="ECO:0000256" key="2">
    <source>
        <dbReference type="SAM" id="MobiDB-lite"/>
    </source>
</evidence>
<sequence>MRLNVPPVHPKRALPTSDSDEPEEIDPSMQDDRPPNHSRFFGCLSTEPLIEWVLVEGNLDATENPVSSRHPFKTKTAVWEHCAEFVTKKLQAMMENDRSLGDKARKELDKILQTSKKEKAKKRYENAAAEWARGKVRHLANIVRRTCLYVYKRTGQRTLEGKDLDEQAEKLCPHFAELRDMFDKTATFRISFNRESSLNDDPLEDKGLGTGTAIDSDDDVSRVGSDGEDEAKSLAGSSAKKQKVAGKNLPTVDSGLGDMRSMLPAQQVSTTWASVWQQELKLLREELKTEREERRKEREKLEANLDRLREALTVRFDKERDLIVWYEERIKASDDNHGADRANLISAYESRFRAFELKAEADRKMRDDMLVRALAK</sequence>
<dbReference type="AlphaFoldDB" id="A0A9P6U1F9"/>
<evidence type="ECO:0000313" key="3">
    <source>
        <dbReference type="EMBL" id="KAG0255075.1"/>
    </source>
</evidence>
<feature type="region of interest" description="Disordered" evidence="2">
    <location>
        <begin position="1"/>
        <end position="39"/>
    </location>
</feature>
<feature type="coiled-coil region" evidence="1">
    <location>
        <begin position="273"/>
        <end position="311"/>
    </location>
</feature>
<proteinExistence type="predicted"/>
<organism evidence="3 4">
    <name type="scientific">Actinomortierella ambigua</name>
    <dbReference type="NCBI Taxonomy" id="1343610"/>
    <lineage>
        <taxon>Eukaryota</taxon>
        <taxon>Fungi</taxon>
        <taxon>Fungi incertae sedis</taxon>
        <taxon>Mucoromycota</taxon>
        <taxon>Mortierellomycotina</taxon>
        <taxon>Mortierellomycetes</taxon>
        <taxon>Mortierellales</taxon>
        <taxon>Mortierellaceae</taxon>
        <taxon>Actinomortierella</taxon>
    </lineage>
</organism>
<dbReference type="Proteomes" id="UP000807716">
    <property type="component" value="Unassembled WGS sequence"/>
</dbReference>
<evidence type="ECO:0000256" key="1">
    <source>
        <dbReference type="SAM" id="Coils"/>
    </source>
</evidence>
<keyword evidence="1" id="KW-0175">Coiled coil</keyword>
<protein>
    <submittedName>
        <fullName evidence="3">Uncharacterized protein</fullName>
    </submittedName>
</protein>
<evidence type="ECO:0000313" key="4">
    <source>
        <dbReference type="Proteomes" id="UP000807716"/>
    </source>
</evidence>
<keyword evidence="4" id="KW-1185">Reference proteome</keyword>
<gene>
    <name evidence="3" type="ORF">DFQ27_006469</name>
</gene>
<comment type="caution">
    <text evidence="3">The sequence shown here is derived from an EMBL/GenBank/DDBJ whole genome shotgun (WGS) entry which is preliminary data.</text>
</comment>
<accession>A0A9P6U1F9</accession>
<feature type="region of interest" description="Disordered" evidence="2">
    <location>
        <begin position="199"/>
        <end position="250"/>
    </location>
</feature>
<name>A0A9P6U1F9_9FUNG</name>
<dbReference type="EMBL" id="JAAAJB010000480">
    <property type="protein sequence ID" value="KAG0255075.1"/>
    <property type="molecule type" value="Genomic_DNA"/>
</dbReference>
<reference evidence="3" key="1">
    <citation type="journal article" date="2020" name="Fungal Divers.">
        <title>Resolving the Mortierellaceae phylogeny through synthesis of multi-gene phylogenetics and phylogenomics.</title>
        <authorList>
            <person name="Vandepol N."/>
            <person name="Liber J."/>
            <person name="Desiro A."/>
            <person name="Na H."/>
            <person name="Kennedy M."/>
            <person name="Barry K."/>
            <person name="Grigoriev I.V."/>
            <person name="Miller A.N."/>
            <person name="O'Donnell K."/>
            <person name="Stajich J.E."/>
            <person name="Bonito G."/>
        </authorList>
    </citation>
    <scope>NUCLEOTIDE SEQUENCE</scope>
    <source>
        <strain evidence="3">BC1065</strain>
    </source>
</reference>